<keyword evidence="3" id="KW-0812">Transmembrane</keyword>
<reference evidence="10 11" key="1">
    <citation type="submission" date="2018-07" db="EMBL/GenBank/DDBJ databases">
        <title>Genomic Encyclopedia of Type Strains, Phase III (KMG-III): the genomes of soil and plant-associated and newly described type strains.</title>
        <authorList>
            <person name="Whitman W."/>
        </authorList>
    </citation>
    <scope>NUCLEOTIDE SEQUENCE [LARGE SCALE GENOMIC DNA]</scope>
    <source>
        <strain evidence="10 11">CECT 7031</strain>
    </source>
</reference>
<keyword evidence="2" id="KW-0813">Transport</keyword>
<comment type="subcellular location">
    <subcellularLocation>
        <location evidence="1">Membrane</location>
        <topology evidence="1">Multi-pass membrane protein</topology>
    </subcellularLocation>
</comment>
<dbReference type="EMBL" id="QRAS01000003">
    <property type="protein sequence ID" value="RDL05228.1"/>
    <property type="molecule type" value="Genomic_DNA"/>
</dbReference>
<evidence type="ECO:0000256" key="3">
    <source>
        <dbReference type="ARBA" id="ARBA00022692"/>
    </source>
</evidence>
<sequence length="416" mass="43925">MQKSENFTLGLSTVVIGVLAGISSGLLSWFLDSVERFALNWQESLHNAVANEVMPSRRLLAVTIGAIIVAVFWYFLRRRQPLVGVEGALAGKQMPVSGTIMHVLLQIFFVATGGSVGREVAPREAGALIAQQWQQLTQRVGLAALTQSDRQLLIASAAGAGFAGIYISPMTGTLFAIEVLLKQINLKITMVSLSMASIAAFVGGSMKGFNAYYHVGNTAFHSQFVLIILLVAPLSGLVGAWFKKSSGWATTHQTTGVAILWQLPIMGLITGLITMFGMPQIMGNGRALAQTALDSLSVKVLPFLLLAALLKYIVTILTIRAGAAGGVLTPAIGIGSSLGAMIGILFSVVVPGISIWQSALFGAVTLLAASQQAPLMAMFMLFEITHLNATALLPLTIGVGISTLVSRAVLKQPIVK</sequence>
<dbReference type="AlphaFoldDB" id="A0A288QAJ0"/>
<evidence type="ECO:0000256" key="6">
    <source>
        <dbReference type="ARBA" id="ARBA00023136"/>
    </source>
</evidence>
<keyword evidence="9" id="KW-0407">Ion channel</keyword>
<dbReference type="RefSeq" id="WP_070230612.1">
    <property type="nucleotide sequence ID" value="NZ_BJYO01000009.1"/>
</dbReference>
<dbReference type="InterPro" id="IPR014743">
    <property type="entry name" value="Cl-channel_core"/>
</dbReference>
<protein>
    <submittedName>
        <fullName evidence="10">H+/Cl-antiporter ClcA</fullName>
    </submittedName>
</protein>
<evidence type="ECO:0000256" key="7">
    <source>
        <dbReference type="ARBA" id="ARBA00023173"/>
    </source>
</evidence>
<dbReference type="PANTHER" id="PTHR43427:SF6">
    <property type="entry name" value="CHLORIDE CHANNEL PROTEIN CLC-E"/>
    <property type="match status" value="1"/>
</dbReference>
<organism evidence="10 11">
    <name type="scientific">Weissella soli</name>
    <dbReference type="NCBI Taxonomy" id="155866"/>
    <lineage>
        <taxon>Bacteria</taxon>
        <taxon>Bacillati</taxon>
        <taxon>Bacillota</taxon>
        <taxon>Bacilli</taxon>
        <taxon>Lactobacillales</taxon>
        <taxon>Lactobacillaceae</taxon>
        <taxon>Weissella</taxon>
    </lineage>
</organism>
<evidence type="ECO:0000256" key="8">
    <source>
        <dbReference type="ARBA" id="ARBA00023214"/>
    </source>
</evidence>
<keyword evidence="6" id="KW-0472">Membrane</keyword>
<comment type="caution">
    <text evidence="10">The sequence shown here is derived from an EMBL/GenBank/DDBJ whole genome shotgun (WGS) entry which is preliminary data.</text>
</comment>
<dbReference type="Proteomes" id="UP000254912">
    <property type="component" value="Unassembled WGS sequence"/>
</dbReference>
<name>A0A288QAJ0_9LACO</name>
<accession>A0A288QAJ0</accession>
<evidence type="ECO:0000256" key="5">
    <source>
        <dbReference type="ARBA" id="ARBA00023065"/>
    </source>
</evidence>
<dbReference type="InterPro" id="IPR050368">
    <property type="entry name" value="ClC-type_chloride_channel"/>
</dbReference>
<keyword evidence="8" id="KW-0868">Chloride</keyword>
<keyword evidence="7" id="KW-0869">Chloride channel</keyword>
<dbReference type="GO" id="GO:0034707">
    <property type="term" value="C:chloride channel complex"/>
    <property type="evidence" value="ECO:0007669"/>
    <property type="project" value="UniProtKB-KW"/>
</dbReference>
<evidence type="ECO:0000313" key="10">
    <source>
        <dbReference type="EMBL" id="RDL05228.1"/>
    </source>
</evidence>
<dbReference type="Pfam" id="PF00654">
    <property type="entry name" value="Voltage_CLC"/>
    <property type="match status" value="1"/>
</dbReference>
<gene>
    <name evidence="10" type="ORF">DFP99_1168</name>
</gene>
<dbReference type="GeneID" id="94546625"/>
<evidence type="ECO:0000313" key="11">
    <source>
        <dbReference type="Proteomes" id="UP000254912"/>
    </source>
</evidence>
<keyword evidence="5" id="KW-0406">Ion transport</keyword>
<proteinExistence type="predicted"/>
<dbReference type="KEGG" id="wso:WSWS_01440"/>
<dbReference type="PANTHER" id="PTHR43427">
    <property type="entry name" value="CHLORIDE CHANNEL PROTEIN CLC-E"/>
    <property type="match status" value="1"/>
</dbReference>
<evidence type="ECO:0000256" key="4">
    <source>
        <dbReference type="ARBA" id="ARBA00022989"/>
    </source>
</evidence>
<dbReference type="SUPFAM" id="SSF81340">
    <property type="entry name" value="Clc chloride channel"/>
    <property type="match status" value="1"/>
</dbReference>
<evidence type="ECO:0000256" key="1">
    <source>
        <dbReference type="ARBA" id="ARBA00004141"/>
    </source>
</evidence>
<dbReference type="Gene3D" id="1.10.3080.10">
    <property type="entry name" value="Clc chloride channel"/>
    <property type="match status" value="1"/>
</dbReference>
<keyword evidence="11" id="KW-1185">Reference proteome</keyword>
<keyword evidence="4" id="KW-1133">Transmembrane helix</keyword>
<evidence type="ECO:0000256" key="2">
    <source>
        <dbReference type="ARBA" id="ARBA00022448"/>
    </source>
</evidence>
<evidence type="ECO:0000256" key="9">
    <source>
        <dbReference type="ARBA" id="ARBA00023303"/>
    </source>
</evidence>
<dbReference type="GO" id="GO:0005254">
    <property type="term" value="F:chloride channel activity"/>
    <property type="evidence" value="ECO:0007669"/>
    <property type="project" value="UniProtKB-KW"/>
</dbReference>
<dbReference type="InterPro" id="IPR001807">
    <property type="entry name" value="ClC"/>
</dbReference>
<dbReference type="PRINTS" id="PR00762">
    <property type="entry name" value="CLCHANNEL"/>
</dbReference>